<dbReference type="GeneID" id="24127578"/>
<reference evidence="2 3" key="1">
    <citation type="journal article" date="2013" name="PLoS Genet.">
        <title>Distinctive expansion of potential virulence genes in the genome of the oomycete fish pathogen Saprolegnia parasitica.</title>
        <authorList>
            <person name="Jiang R.H."/>
            <person name="de Bruijn I."/>
            <person name="Haas B.J."/>
            <person name="Belmonte R."/>
            <person name="Lobach L."/>
            <person name="Christie J."/>
            <person name="van den Ackerveken G."/>
            <person name="Bottin A."/>
            <person name="Bulone V."/>
            <person name="Diaz-Moreno S.M."/>
            <person name="Dumas B."/>
            <person name="Fan L."/>
            <person name="Gaulin E."/>
            <person name="Govers F."/>
            <person name="Grenville-Briggs L.J."/>
            <person name="Horner N.R."/>
            <person name="Levin J.Z."/>
            <person name="Mammella M."/>
            <person name="Meijer H.J."/>
            <person name="Morris P."/>
            <person name="Nusbaum C."/>
            <person name="Oome S."/>
            <person name="Phillips A.J."/>
            <person name="van Rooyen D."/>
            <person name="Rzeszutek E."/>
            <person name="Saraiva M."/>
            <person name="Secombes C.J."/>
            <person name="Seidl M.F."/>
            <person name="Snel B."/>
            <person name="Stassen J.H."/>
            <person name="Sykes S."/>
            <person name="Tripathy S."/>
            <person name="van den Berg H."/>
            <person name="Vega-Arreguin J.C."/>
            <person name="Wawra S."/>
            <person name="Young S.K."/>
            <person name="Zeng Q."/>
            <person name="Dieguez-Uribeondo J."/>
            <person name="Russ C."/>
            <person name="Tyler B.M."/>
            <person name="van West P."/>
        </authorList>
    </citation>
    <scope>NUCLEOTIDE SEQUENCE [LARGE SCALE GENOMIC DNA]</scope>
    <source>
        <strain evidence="2 3">CBS 223.65</strain>
    </source>
</reference>
<feature type="compositionally biased region" description="Low complexity" evidence="1">
    <location>
        <begin position="233"/>
        <end position="247"/>
    </location>
</feature>
<dbReference type="VEuPathDB" id="FungiDB:SPRG_05173"/>
<evidence type="ECO:0000256" key="1">
    <source>
        <dbReference type="SAM" id="MobiDB-lite"/>
    </source>
</evidence>
<keyword evidence="3" id="KW-1185">Reference proteome</keyword>
<organism evidence="2 3">
    <name type="scientific">Saprolegnia parasitica (strain CBS 223.65)</name>
    <dbReference type="NCBI Taxonomy" id="695850"/>
    <lineage>
        <taxon>Eukaryota</taxon>
        <taxon>Sar</taxon>
        <taxon>Stramenopiles</taxon>
        <taxon>Oomycota</taxon>
        <taxon>Saprolegniomycetes</taxon>
        <taxon>Saprolegniales</taxon>
        <taxon>Saprolegniaceae</taxon>
        <taxon>Saprolegnia</taxon>
    </lineage>
</organism>
<proteinExistence type="predicted"/>
<accession>A0A067CGU7</accession>
<dbReference type="EMBL" id="KK583203">
    <property type="protein sequence ID" value="KDO29984.1"/>
    <property type="molecule type" value="Genomic_DNA"/>
</dbReference>
<dbReference type="AlphaFoldDB" id="A0A067CGU7"/>
<dbReference type="RefSeq" id="XP_012199167.1">
    <property type="nucleotide sequence ID" value="XM_012343777.1"/>
</dbReference>
<feature type="region of interest" description="Disordered" evidence="1">
    <location>
        <begin position="231"/>
        <end position="251"/>
    </location>
</feature>
<protein>
    <submittedName>
        <fullName evidence="2">Uncharacterized protein</fullName>
    </submittedName>
</protein>
<gene>
    <name evidence="2" type="ORF">SPRG_05173</name>
</gene>
<dbReference type="OrthoDB" id="167173at2759"/>
<dbReference type="KEGG" id="spar:SPRG_05173"/>
<evidence type="ECO:0000313" key="2">
    <source>
        <dbReference type="EMBL" id="KDO29984.1"/>
    </source>
</evidence>
<sequence>MHGLEYAVQCLGCLGLAYPCDVCHKLSPINHGRAGLLVCWHCGFMEVLEESVRKALQLPPLTVEDALRKEVVHIRAVQEQLAAANTPSQISSAPTLRAKVSALRGSWVASLHGQEEALKDSVTCSLTMLKLLPSTAETTLEDQEWMATTIESFFQQRAQLIQLRDASTQALELETQLVAKKSLGAAALSHMRRYEPSQAQQFEALTSPFWALVGKANAQLRRLVATARDLESAEPSSTTASTTATWANPRSRRRARPVATCVTPNDLRLRVIAEEFQLWRHICRAIASVCCSEQ</sequence>
<name>A0A067CGU7_SAPPC</name>
<evidence type="ECO:0000313" key="3">
    <source>
        <dbReference type="Proteomes" id="UP000030745"/>
    </source>
</evidence>
<dbReference type="Proteomes" id="UP000030745">
    <property type="component" value="Unassembled WGS sequence"/>
</dbReference>
<dbReference type="OMA" id="ATWANPR"/>